<protein>
    <recommendedName>
        <fullName evidence="1">Phage-Barnase-EndoU-ColicinE5/D-RelE like nuclease 4 domain-containing protein</fullName>
    </recommendedName>
</protein>
<evidence type="ECO:0000259" key="1">
    <source>
        <dbReference type="Pfam" id="PF18813"/>
    </source>
</evidence>
<dbReference type="Proteomes" id="UP000218711">
    <property type="component" value="Unassembled WGS sequence"/>
</dbReference>
<sequence>MNRVPNGYVKLERLSVIEYRKFLKYESAIYAAVDYIQEKLIDKDIIVKTDKNNLMLRLQGRNIPHLFGLYQEGKVTDLWQNLKKHSLKFDKLYIKKDKSTFLKIEAMQSIQELFEGECRLIGNGIYQKVNFERGLRTNKLILMIGFDSDDQGIAYPKTALNIKRIKVEKGEKVKTIYTVDRSTKKTCVLKALL</sequence>
<reference evidence="2 3" key="1">
    <citation type="submission" date="2014-12" db="EMBL/GenBank/DDBJ databases">
        <title>Draft genome sequences of 10 type strains of Lactococcus.</title>
        <authorList>
            <person name="Sun Z."/>
            <person name="Zhong Z."/>
            <person name="Liu W."/>
            <person name="Zhang W."/>
            <person name="Zhang H."/>
        </authorList>
    </citation>
    <scope>NUCLEOTIDE SEQUENCE [LARGE SCALE GENOMIC DNA]</scope>
    <source>
        <strain evidence="2 3">DSM 21502</strain>
    </source>
</reference>
<dbReference type="Pfam" id="PF18813">
    <property type="entry name" value="PBECR4"/>
    <property type="match status" value="1"/>
</dbReference>
<dbReference type="RefSeq" id="WP_218838991.1">
    <property type="nucleotide sequence ID" value="NZ_JXKC01000013.1"/>
</dbReference>
<name>A0A2A5SQI7_LACLC</name>
<dbReference type="InterPro" id="IPR041420">
    <property type="entry name" value="PBECR4"/>
</dbReference>
<evidence type="ECO:0000313" key="3">
    <source>
        <dbReference type="Proteomes" id="UP000218711"/>
    </source>
</evidence>
<evidence type="ECO:0000313" key="2">
    <source>
        <dbReference type="EMBL" id="PCS16601.1"/>
    </source>
</evidence>
<gene>
    <name evidence="2" type="ORF">RU92_GL001025</name>
</gene>
<organism evidence="2 3">
    <name type="scientific">Lactococcus cremoris subsp. tructae</name>
    <dbReference type="NCBI Taxonomy" id="542833"/>
    <lineage>
        <taxon>Bacteria</taxon>
        <taxon>Bacillati</taxon>
        <taxon>Bacillota</taxon>
        <taxon>Bacilli</taxon>
        <taxon>Lactobacillales</taxon>
        <taxon>Streptococcaceae</taxon>
        <taxon>Lactococcus</taxon>
    </lineage>
</organism>
<dbReference type="AlphaFoldDB" id="A0A2A5SQI7"/>
<feature type="domain" description="Phage-Barnase-EndoU-ColicinE5/D-RelE like nuclease 4" evidence="1">
    <location>
        <begin position="35"/>
        <end position="185"/>
    </location>
</feature>
<proteinExistence type="predicted"/>
<comment type="caution">
    <text evidence="2">The sequence shown here is derived from an EMBL/GenBank/DDBJ whole genome shotgun (WGS) entry which is preliminary data.</text>
</comment>
<accession>A0A2A5SQI7</accession>
<dbReference type="EMBL" id="JXKC01000013">
    <property type="protein sequence ID" value="PCS16601.1"/>
    <property type="molecule type" value="Genomic_DNA"/>
</dbReference>